<keyword evidence="2" id="KW-1185">Reference proteome</keyword>
<reference evidence="1" key="1">
    <citation type="submission" date="2022-07" db="EMBL/GenBank/DDBJ databases">
        <title>Phylogenomic reconstructions and comparative analyses of Kickxellomycotina fungi.</title>
        <authorList>
            <person name="Reynolds N.K."/>
            <person name="Stajich J.E."/>
            <person name="Barry K."/>
            <person name="Grigoriev I.V."/>
            <person name="Crous P."/>
            <person name="Smith M.E."/>
        </authorList>
    </citation>
    <scope>NUCLEOTIDE SEQUENCE</scope>
    <source>
        <strain evidence="1">CBS 109366</strain>
    </source>
</reference>
<dbReference type="EMBL" id="JANBUJ010000004">
    <property type="protein sequence ID" value="KAJ2775689.1"/>
    <property type="molecule type" value="Genomic_DNA"/>
</dbReference>
<proteinExistence type="predicted"/>
<sequence>MVKFTSSLVLGALLGALASAQPVALQARNYELVNPAPAPVVTVTKTVTVTVAGPQPTGKPDYVAVPVPQPPAPAPAPAPAPQPERQYGAWQQEMLNAVNAIRRSAGKAPVKIDSRLQSIAQAHSQEQNARNLMTHQDSHGSLGQRYNAAGFNWRGAAENIAWNQKSVADVVRTWKNSPGHYANMVGNYNWVGFGEQERYWTQNFLLV</sequence>
<comment type="caution">
    <text evidence="1">The sequence shown here is derived from an EMBL/GenBank/DDBJ whole genome shotgun (WGS) entry which is preliminary data.</text>
</comment>
<evidence type="ECO:0000313" key="2">
    <source>
        <dbReference type="Proteomes" id="UP001140234"/>
    </source>
</evidence>
<organism evidence="1 2">
    <name type="scientific">Coemansia nantahalensis</name>
    <dbReference type="NCBI Taxonomy" id="2789366"/>
    <lineage>
        <taxon>Eukaryota</taxon>
        <taxon>Fungi</taxon>
        <taxon>Fungi incertae sedis</taxon>
        <taxon>Zoopagomycota</taxon>
        <taxon>Kickxellomycotina</taxon>
        <taxon>Kickxellomycetes</taxon>
        <taxon>Kickxellales</taxon>
        <taxon>Kickxellaceae</taxon>
        <taxon>Coemansia</taxon>
    </lineage>
</organism>
<name>A0ACC1K855_9FUNG</name>
<protein>
    <submittedName>
        <fullName evidence="1">Uncharacterized protein</fullName>
    </submittedName>
</protein>
<dbReference type="Proteomes" id="UP001140234">
    <property type="component" value="Unassembled WGS sequence"/>
</dbReference>
<evidence type="ECO:0000313" key="1">
    <source>
        <dbReference type="EMBL" id="KAJ2775689.1"/>
    </source>
</evidence>
<accession>A0ACC1K855</accession>
<gene>
    <name evidence="1" type="ORF">IWQ57_000259</name>
</gene>